<organism evidence="1 2">
    <name type="scientific">Trichonephila clavata</name>
    <name type="common">Joro spider</name>
    <name type="synonym">Nephila clavata</name>
    <dbReference type="NCBI Taxonomy" id="2740835"/>
    <lineage>
        <taxon>Eukaryota</taxon>
        <taxon>Metazoa</taxon>
        <taxon>Ecdysozoa</taxon>
        <taxon>Arthropoda</taxon>
        <taxon>Chelicerata</taxon>
        <taxon>Arachnida</taxon>
        <taxon>Araneae</taxon>
        <taxon>Araneomorphae</taxon>
        <taxon>Entelegynae</taxon>
        <taxon>Araneoidea</taxon>
        <taxon>Nephilidae</taxon>
        <taxon>Trichonephila</taxon>
    </lineage>
</organism>
<dbReference type="Proteomes" id="UP000887116">
    <property type="component" value="Unassembled WGS sequence"/>
</dbReference>
<keyword evidence="2" id="KW-1185">Reference proteome</keyword>
<comment type="caution">
    <text evidence="1">The sequence shown here is derived from an EMBL/GenBank/DDBJ whole genome shotgun (WGS) entry which is preliminary data.</text>
</comment>
<sequence length="105" mass="12322">MAHYQLKNILNYWKKNWQNINLTYVHTDIVAKMTDGASVMKKMGRILSVDQQLCLAHGLQLVVIDALYNKLENEPDRQNNEEEIYFTERVTPVRKKIFLTVKDSP</sequence>
<name>A0A8X6LCF2_TRICU</name>
<proteinExistence type="predicted"/>
<protein>
    <submittedName>
        <fullName evidence="1">Uncharacterized protein</fullName>
    </submittedName>
</protein>
<reference evidence="1" key="1">
    <citation type="submission" date="2020-07" db="EMBL/GenBank/DDBJ databases">
        <title>Multicomponent nature underlies the extraordinary mechanical properties of spider dragline silk.</title>
        <authorList>
            <person name="Kono N."/>
            <person name="Nakamura H."/>
            <person name="Mori M."/>
            <person name="Yoshida Y."/>
            <person name="Ohtoshi R."/>
            <person name="Malay A.D."/>
            <person name="Moran D.A.P."/>
            <person name="Tomita M."/>
            <person name="Numata K."/>
            <person name="Arakawa K."/>
        </authorList>
    </citation>
    <scope>NUCLEOTIDE SEQUENCE</scope>
</reference>
<dbReference type="EMBL" id="BMAO01035602">
    <property type="protein sequence ID" value="GFR04600.1"/>
    <property type="molecule type" value="Genomic_DNA"/>
</dbReference>
<gene>
    <name evidence="1" type="ORF">TNCT_172361</name>
</gene>
<accession>A0A8X6LCF2</accession>
<dbReference type="OrthoDB" id="6437568at2759"/>
<dbReference type="AlphaFoldDB" id="A0A8X6LCF2"/>
<evidence type="ECO:0000313" key="1">
    <source>
        <dbReference type="EMBL" id="GFR04600.1"/>
    </source>
</evidence>
<evidence type="ECO:0000313" key="2">
    <source>
        <dbReference type="Proteomes" id="UP000887116"/>
    </source>
</evidence>